<reference evidence="5" key="1">
    <citation type="journal article" date="2014" name="Genome Announc.">
        <title>Full-genome sequence of the plant growth-promoting bacterium Pseudomonas protegens CHA0.</title>
        <authorList>
            <person name="Jousset A."/>
            <person name="Schuldes J."/>
            <person name="Keel C."/>
            <person name="Maurhofer M."/>
            <person name="Daniel R."/>
            <person name="Scheu S."/>
            <person name="Thuermer A."/>
        </authorList>
    </citation>
    <scope>NUCLEOTIDE SEQUENCE [LARGE SCALE GENOMIC DNA]</scope>
    <source>
        <strain evidence="5">DSM 19095 / LMG 27888 / CFBP 6595 / CHA0</strain>
    </source>
</reference>
<evidence type="ECO:0000259" key="3">
    <source>
        <dbReference type="PROSITE" id="PS01124"/>
    </source>
</evidence>
<organism evidence="4 5">
    <name type="scientific">Pseudomonas protegens (strain DSM 19095 / LMG 27888 / CFBP 6595 / CHA0)</name>
    <dbReference type="NCBI Taxonomy" id="1124983"/>
    <lineage>
        <taxon>Bacteria</taxon>
        <taxon>Pseudomonadati</taxon>
        <taxon>Pseudomonadota</taxon>
        <taxon>Gammaproteobacteria</taxon>
        <taxon>Pseudomonadales</taxon>
        <taxon>Pseudomonadaceae</taxon>
        <taxon>Pseudomonas</taxon>
    </lineage>
</organism>
<dbReference type="eggNOG" id="COG2207">
    <property type="taxonomic scope" value="Bacteria"/>
</dbReference>
<keyword evidence="2" id="KW-0804">Transcription</keyword>
<dbReference type="Pfam" id="PF12833">
    <property type="entry name" value="HTH_18"/>
    <property type="match status" value="1"/>
</dbReference>
<sequence length="316" mass="34438">MANRRTVAACTVATSDCPPMTQPRTSTALAALIARHTPHSGDFPSAVPNLTLHRRSTPTSAIPCIYSLGLGVIAQGGKQVLLQEAVINYRAGQGMLTSIDQPVVARVTQGSAAEPFLGMMLTLDMHQILQTAAQMQPPPPSRASDYRTVVVDELEPGLASALERLVGLLDEPALIPQLAPLIQQEIIVRLLAGPYSLALQQLLAVGSPTQQIFKTVAWLKQNFTQPLRVDDLAQRAHMSPSTFRQHFRAIIGVSPLQFHKQLRLQEARQLMLSQNIDAGRAAGLVGYESASQFSREYSRVFGAPPQRDIRRMREAG</sequence>
<dbReference type="SMART" id="SM00342">
    <property type="entry name" value="HTH_ARAC"/>
    <property type="match status" value="1"/>
</dbReference>
<evidence type="ECO:0000313" key="4">
    <source>
        <dbReference type="EMBL" id="AGL84211.1"/>
    </source>
</evidence>
<dbReference type="Proteomes" id="UP000013940">
    <property type="component" value="Chromosome"/>
</dbReference>
<dbReference type="KEGG" id="pprc:PFLCHA0_c24400"/>
<dbReference type="EMBL" id="CP003190">
    <property type="protein sequence ID" value="AGL84211.1"/>
    <property type="molecule type" value="Genomic_DNA"/>
</dbReference>
<dbReference type="PROSITE" id="PS01124">
    <property type="entry name" value="HTH_ARAC_FAMILY_2"/>
    <property type="match status" value="1"/>
</dbReference>
<evidence type="ECO:0000256" key="1">
    <source>
        <dbReference type="ARBA" id="ARBA00023015"/>
    </source>
</evidence>
<dbReference type="PANTHER" id="PTHR43436">
    <property type="entry name" value="ARAC-FAMILY TRANSCRIPTIONAL REGULATOR"/>
    <property type="match status" value="1"/>
</dbReference>
<dbReference type="GO" id="GO:0003700">
    <property type="term" value="F:DNA-binding transcription factor activity"/>
    <property type="evidence" value="ECO:0007669"/>
    <property type="project" value="InterPro"/>
</dbReference>
<dbReference type="InterPro" id="IPR009594">
    <property type="entry name" value="Tscrpt_reg_HTH_AraC_N"/>
</dbReference>
<dbReference type="Pfam" id="PF06719">
    <property type="entry name" value="AraC_N"/>
    <property type="match status" value="1"/>
</dbReference>
<evidence type="ECO:0000256" key="2">
    <source>
        <dbReference type="ARBA" id="ARBA00023163"/>
    </source>
</evidence>
<accession>A0A2C9EKP4</accession>
<proteinExistence type="predicted"/>
<dbReference type="GeneID" id="57475434"/>
<dbReference type="SUPFAM" id="SSF46689">
    <property type="entry name" value="Homeodomain-like"/>
    <property type="match status" value="2"/>
</dbReference>
<dbReference type="HOGENOM" id="CLU_000445_100_0_6"/>
<dbReference type="InterPro" id="IPR009057">
    <property type="entry name" value="Homeodomain-like_sf"/>
</dbReference>
<name>A0A2C9EKP4_PSEPH</name>
<dbReference type="PANTHER" id="PTHR43436:SF1">
    <property type="entry name" value="TRANSCRIPTIONAL REGULATORY PROTEIN"/>
    <property type="match status" value="1"/>
</dbReference>
<dbReference type="Gene3D" id="1.10.10.60">
    <property type="entry name" value="Homeodomain-like"/>
    <property type="match status" value="1"/>
</dbReference>
<feature type="domain" description="HTH araC/xylS-type" evidence="3">
    <location>
        <begin position="213"/>
        <end position="311"/>
    </location>
</feature>
<evidence type="ECO:0000313" key="5">
    <source>
        <dbReference type="Proteomes" id="UP000013940"/>
    </source>
</evidence>
<dbReference type="RefSeq" id="WP_015635145.1">
    <property type="nucleotide sequence ID" value="NC_021237.1"/>
</dbReference>
<keyword evidence="1" id="KW-0805">Transcription regulation</keyword>
<protein>
    <submittedName>
        <fullName evidence="4">HTH-type transcriptional regulator YqhC</fullName>
    </submittedName>
</protein>
<dbReference type="GO" id="GO:0043565">
    <property type="term" value="F:sequence-specific DNA binding"/>
    <property type="evidence" value="ECO:0007669"/>
    <property type="project" value="InterPro"/>
</dbReference>
<dbReference type="AlphaFoldDB" id="A0A2C9EKP4"/>
<gene>
    <name evidence="4" type="primary">yqhC2</name>
    <name evidence="4" type="ORF">PFLCHA0_c24400</name>
</gene>
<dbReference type="InterPro" id="IPR018060">
    <property type="entry name" value="HTH_AraC"/>
</dbReference>